<dbReference type="AlphaFoldDB" id="K3XTT7"/>
<reference evidence="2" key="1">
    <citation type="journal article" date="2012" name="Nat. Biotechnol.">
        <title>Reference genome sequence of the model plant Setaria.</title>
        <authorList>
            <person name="Bennetzen J.L."/>
            <person name="Schmutz J."/>
            <person name="Wang H."/>
            <person name="Percifield R."/>
            <person name="Hawkins J."/>
            <person name="Pontaroli A.C."/>
            <person name="Estep M."/>
            <person name="Feng L."/>
            <person name="Vaughn J.N."/>
            <person name="Grimwood J."/>
            <person name="Jenkins J."/>
            <person name="Barry K."/>
            <person name="Lindquist E."/>
            <person name="Hellsten U."/>
            <person name="Deshpande S."/>
            <person name="Wang X."/>
            <person name="Wu X."/>
            <person name="Mitros T."/>
            <person name="Triplett J."/>
            <person name="Yang X."/>
            <person name="Ye C.Y."/>
            <person name="Mauro-Herrera M."/>
            <person name="Wang L."/>
            <person name="Li P."/>
            <person name="Sharma M."/>
            <person name="Sharma R."/>
            <person name="Ronald P.C."/>
            <person name="Panaud O."/>
            <person name="Kellogg E.A."/>
            <person name="Brutnell T.P."/>
            <person name="Doust A.N."/>
            <person name="Tuskan G.A."/>
            <person name="Rokhsar D."/>
            <person name="Devos K.M."/>
        </authorList>
    </citation>
    <scope>NUCLEOTIDE SEQUENCE [LARGE SCALE GENOMIC DNA]</scope>
    <source>
        <strain evidence="2">cv. Yugu1</strain>
    </source>
</reference>
<dbReference type="Gramene" id="KQL05315">
    <property type="protein sequence ID" value="KQL05315"/>
    <property type="gene ID" value="SETIT_005344mg"/>
</dbReference>
<evidence type="ECO:0000313" key="2">
    <source>
        <dbReference type="Proteomes" id="UP000004995"/>
    </source>
</evidence>
<dbReference type="InParanoid" id="K3XTT7"/>
<dbReference type="Proteomes" id="UP000004995">
    <property type="component" value="Unassembled WGS sequence"/>
</dbReference>
<sequence>MTHLQTRAQITHPWSRVLTDLMCCSHQKRADH</sequence>
<dbReference type="EnsemblPlants" id="KQL05315">
    <property type="protein sequence ID" value="KQL05315"/>
    <property type="gene ID" value="SETIT_005344mg"/>
</dbReference>
<accession>K3XTT7</accession>
<name>K3XTT7_SETIT</name>
<evidence type="ECO:0000313" key="1">
    <source>
        <dbReference type="EnsemblPlants" id="KQL05315"/>
    </source>
</evidence>
<organism evidence="1 2">
    <name type="scientific">Setaria italica</name>
    <name type="common">Foxtail millet</name>
    <name type="synonym">Panicum italicum</name>
    <dbReference type="NCBI Taxonomy" id="4555"/>
    <lineage>
        <taxon>Eukaryota</taxon>
        <taxon>Viridiplantae</taxon>
        <taxon>Streptophyta</taxon>
        <taxon>Embryophyta</taxon>
        <taxon>Tracheophyta</taxon>
        <taxon>Spermatophyta</taxon>
        <taxon>Magnoliopsida</taxon>
        <taxon>Liliopsida</taxon>
        <taxon>Poales</taxon>
        <taxon>Poaceae</taxon>
        <taxon>PACMAD clade</taxon>
        <taxon>Panicoideae</taxon>
        <taxon>Panicodae</taxon>
        <taxon>Paniceae</taxon>
        <taxon>Cenchrinae</taxon>
        <taxon>Setaria</taxon>
    </lineage>
</organism>
<reference evidence="1" key="2">
    <citation type="submission" date="2018-08" db="UniProtKB">
        <authorList>
            <consortium name="EnsemblPlants"/>
        </authorList>
    </citation>
    <scope>IDENTIFICATION</scope>
    <source>
        <strain evidence="1">Yugu1</strain>
    </source>
</reference>
<dbReference type="HOGENOM" id="CLU_3393084_0_0_1"/>
<proteinExistence type="predicted"/>
<keyword evidence="2" id="KW-1185">Reference proteome</keyword>
<protein>
    <submittedName>
        <fullName evidence="1">Uncharacterized protein</fullName>
    </submittedName>
</protein>
<dbReference type="EMBL" id="AGNK02003087">
    <property type="status" value="NOT_ANNOTATED_CDS"/>
    <property type="molecule type" value="Genomic_DNA"/>
</dbReference>